<reference evidence="1" key="1">
    <citation type="submission" date="2022-02" db="EMBL/GenBank/DDBJ databases">
        <authorList>
            <person name="Henning P.M."/>
            <person name="McCubbin A.G."/>
            <person name="Shore J.S."/>
        </authorList>
    </citation>
    <scope>NUCLEOTIDE SEQUENCE</scope>
    <source>
        <strain evidence="1">F60SS</strain>
        <tissue evidence="1">Leaves</tissue>
    </source>
</reference>
<dbReference type="AlphaFoldDB" id="A0A9Q0J0T0"/>
<dbReference type="Proteomes" id="UP001141552">
    <property type="component" value="Unassembled WGS sequence"/>
</dbReference>
<accession>A0A9Q0J0T0</accession>
<dbReference type="EMBL" id="JAKUCV010007335">
    <property type="protein sequence ID" value="KAJ4823862.1"/>
    <property type="molecule type" value="Genomic_DNA"/>
</dbReference>
<evidence type="ECO:0000313" key="2">
    <source>
        <dbReference type="Proteomes" id="UP001141552"/>
    </source>
</evidence>
<reference evidence="1" key="2">
    <citation type="journal article" date="2023" name="Plants (Basel)">
        <title>Annotation of the Turnera subulata (Passifloraceae) Draft Genome Reveals the S-Locus Evolved after the Divergence of Turneroideae from Passifloroideae in a Stepwise Manner.</title>
        <authorList>
            <person name="Henning P.M."/>
            <person name="Roalson E.H."/>
            <person name="Mir W."/>
            <person name="McCubbin A.G."/>
            <person name="Shore J.S."/>
        </authorList>
    </citation>
    <scope>NUCLEOTIDE SEQUENCE</scope>
    <source>
        <strain evidence="1">F60SS</strain>
    </source>
</reference>
<name>A0A9Q0J0T0_9ROSI</name>
<comment type="caution">
    <text evidence="1">The sequence shown here is derived from an EMBL/GenBank/DDBJ whole genome shotgun (WGS) entry which is preliminary data.</text>
</comment>
<evidence type="ECO:0000313" key="1">
    <source>
        <dbReference type="EMBL" id="KAJ4823862.1"/>
    </source>
</evidence>
<keyword evidence="2" id="KW-1185">Reference proteome</keyword>
<sequence>MVGLGDGGGGGVSFKFGQRWRQIVVVGVIYGGGGRMVRDIEEEGVTFRTAGPCQPSKDLNLQPPGIADRAKSILDTVLDGSVWEEPAIDKEFTLEAGDVTVTPSPQGPIVKYSVSFRAKLYKNWENTLIIKSWGQKFRFRALSSRLSRLWQLSSGFKLIDLEQNY</sequence>
<proteinExistence type="predicted"/>
<protein>
    <submittedName>
        <fullName evidence="1">Uncharacterized protein</fullName>
    </submittedName>
</protein>
<organism evidence="1 2">
    <name type="scientific">Turnera subulata</name>
    <dbReference type="NCBI Taxonomy" id="218843"/>
    <lineage>
        <taxon>Eukaryota</taxon>
        <taxon>Viridiplantae</taxon>
        <taxon>Streptophyta</taxon>
        <taxon>Embryophyta</taxon>
        <taxon>Tracheophyta</taxon>
        <taxon>Spermatophyta</taxon>
        <taxon>Magnoliopsida</taxon>
        <taxon>eudicotyledons</taxon>
        <taxon>Gunneridae</taxon>
        <taxon>Pentapetalae</taxon>
        <taxon>rosids</taxon>
        <taxon>fabids</taxon>
        <taxon>Malpighiales</taxon>
        <taxon>Passifloraceae</taxon>
        <taxon>Turnera</taxon>
    </lineage>
</organism>
<gene>
    <name evidence="1" type="ORF">Tsubulata_023482</name>
</gene>